<feature type="transmembrane region" description="Helical" evidence="1">
    <location>
        <begin position="53"/>
        <end position="70"/>
    </location>
</feature>
<evidence type="ECO:0000256" key="1">
    <source>
        <dbReference type="SAM" id="Phobius"/>
    </source>
</evidence>
<keyword evidence="1" id="KW-0812">Transmembrane</keyword>
<feature type="transmembrane region" description="Helical" evidence="1">
    <location>
        <begin position="12"/>
        <end position="33"/>
    </location>
</feature>
<keyword evidence="1" id="KW-0472">Membrane</keyword>
<dbReference type="EMBL" id="JBHRTL010000007">
    <property type="protein sequence ID" value="MFC3155817.1"/>
    <property type="molecule type" value="Genomic_DNA"/>
</dbReference>
<evidence type="ECO:0000313" key="3">
    <source>
        <dbReference type="Proteomes" id="UP001595548"/>
    </source>
</evidence>
<proteinExistence type="predicted"/>
<organism evidence="2 3">
    <name type="scientific">Gilvimarinus japonicus</name>
    <dbReference type="NCBI Taxonomy" id="1796469"/>
    <lineage>
        <taxon>Bacteria</taxon>
        <taxon>Pseudomonadati</taxon>
        <taxon>Pseudomonadota</taxon>
        <taxon>Gammaproteobacteria</taxon>
        <taxon>Cellvibrionales</taxon>
        <taxon>Cellvibrionaceae</taxon>
        <taxon>Gilvimarinus</taxon>
    </lineage>
</organism>
<dbReference type="RefSeq" id="WP_339617077.1">
    <property type="nucleotide sequence ID" value="NZ_AP031500.1"/>
</dbReference>
<dbReference type="Proteomes" id="UP001595548">
    <property type="component" value="Unassembled WGS sequence"/>
</dbReference>
<reference evidence="3" key="1">
    <citation type="journal article" date="2019" name="Int. J. Syst. Evol. Microbiol.">
        <title>The Global Catalogue of Microorganisms (GCM) 10K type strain sequencing project: providing services to taxonomists for standard genome sequencing and annotation.</title>
        <authorList>
            <consortium name="The Broad Institute Genomics Platform"/>
            <consortium name="The Broad Institute Genome Sequencing Center for Infectious Disease"/>
            <person name="Wu L."/>
            <person name="Ma J."/>
        </authorList>
    </citation>
    <scope>NUCLEOTIDE SEQUENCE [LARGE SCALE GENOMIC DNA]</scope>
    <source>
        <strain evidence="3">KCTC 52141</strain>
    </source>
</reference>
<sequence length="102" mass="10865">MGSDEKDKRQARATLIGIVAVLLLAVIATALLLPMLGGITDGVFSQGLGLKEAAVISFFVTTALLVVFAITSGDGLIGEIQFVLGGFFTFFIIIWLMIAWIF</sequence>
<feature type="transmembrane region" description="Helical" evidence="1">
    <location>
        <begin position="82"/>
        <end position="101"/>
    </location>
</feature>
<name>A0ABV7HWM5_9GAMM</name>
<keyword evidence="3" id="KW-1185">Reference proteome</keyword>
<gene>
    <name evidence="2" type="ORF">ACFOEB_11450</name>
</gene>
<keyword evidence="1" id="KW-1133">Transmembrane helix</keyword>
<evidence type="ECO:0000313" key="2">
    <source>
        <dbReference type="EMBL" id="MFC3155817.1"/>
    </source>
</evidence>
<protein>
    <submittedName>
        <fullName evidence="2">Uncharacterized protein</fullName>
    </submittedName>
</protein>
<accession>A0ABV7HWM5</accession>
<comment type="caution">
    <text evidence="2">The sequence shown here is derived from an EMBL/GenBank/DDBJ whole genome shotgun (WGS) entry which is preliminary data.</text>
</comment>